<reference evidence="6 7" key="2">
    <citation type="submission" date="2020-08" db="EMBL/GenBank/DDBJ databases">
        <authorList>
            <person name="Ueki A."/>
            <person name="Tonouchi A."/>
        </authorList>
    </citation>
    <scope>NUCLEOTIDE SEQUENCE [LARGE SCALE GENOMIC DNA]</scope>
    <source>
        <strain evidence="6 7">CTTW</strain>
    </source>
</reference>
<dbReference type="PANTHER" id="PTHR42798:SF7">
    <property type="entry name" value="ALPHA-D-RIBOSE 1-METHYLPHOSPHONATE 5-TRIPHOSPHATE SYNTHASE SUBUNIT PHNL"/>
    <property type="match status" value="1"/>
</dbReference>
<dbReference type="InterPro" id="IPR003593">
    <property type="entry name" value="AAA+_ATPase"/>
</dbReference>
<dbReference type="InterPro" id="IPR003439">
    <property type="entry name" value="ABC_transporter-like_ATP-bd"/>
</dbReference>
<reference evidence="6 7" key="1">
    <citation type="submission" date="2020-08" db="EMBL/GenBank/DDBJ databases">
        <title>Draft genome sequencing of an Anaerocolumna strain isolated from anoxic soil subjected to BSD treatment.</title>
        <authorList>
            <person name="Uek A."/>
            <person name="Tonouchi A."/>
        </authorList>
    </citation>
    <scope>NUCLEOTIDE SEQUENCE [LARGE SCALE GENOMIC DNA]</scope>
    <source>
        <strain evidence="6 7">CTTW</strain>
    </source>
</reference>
<sequence>MSEVLRVEGISKKYANGDEIIEALKNVSLTLHKGEILAIMGSSGSGKSTLLHILGALDVPDEGKIYLNNIYEKNYCKEPYSTQIRSKYIGFVFQQFNLINDLTVIENISLPLILDGVEDSLIHKMVTEKLEMVDLIGKEHNRPCELSGGQQQRVAIARAIITNPKILLADEPTGNLDYNTAKDIMSLFIKMNNELKQSTIIVTHDPMVASYADRVLFFHDGILKNEYQTNNTDTDIDEIINLFRNLVTR</sequence>
<dbReference type="PROSITE" id="PS00211">
    <property type="entry name" value="ABC_TRANSPORTER_1"/>
    <property type="match status" value="1"/>
</dbReference>
<dbReference type="PANTHER" id="PTHR42798">
    <property type="entry name" value="LIPOPROTEIN-RELEASING SYSTEM ATP-BINDING PROTEIN LOLD"/>
    <property type="match status" value="1"/>
</dbReference>
<evidence type="ECO:0000256" key="2">
    <source>
        <dbReference type="ARBA" id="ARBA00022448"/>
    </source>
</evidence>
<evidence type="ECO:0000256" key="1">
    <source>
        <dbReference type="ARBA" id="ARBA00005417"/>
    </source>
</evidence>
<dbReference type="Proteomes" id="UP000515703">
    <property type="component" value="Chromosome"/>
</dbReference>
<dbReference type="InterPro" id="IPR017911">
    <property type="entry name" value="MacB-like_ATP-bd"/>
</dbReference>
<organism evidence="6 7">
    <name type="scientific">Anaerocolumna chitinilytica</name>
    <dbReference type="NCBI Taxonomy" id="1727145"/>
    <lineage>
        <taxon>Bacteria</taxon>
        <taxon>Bacillati</taxon>
        <taxon>Bacillota</taxon>
        <taxon>Clostridia</taxon>
        <taxon>Lachnospirales</taxon>
        <taxon>Lachnospiraceae</taxon>
        <taxon>Anaerocolumna</taxon>
    </lineage>
</organism>
<evidence type="ECO:0000313" key="6">
    <source>
        <dbReference type="EMBL" id="BCJ98351.1"/>
    </source>
</evidence>
<evidence type="ECO:0000313" key="7">
    <source>
        <dbReference type="Proteomes" id="UP000515703"/>
    </source>
</evidence>
<keyword evidence="2" id="KW-0813">Transport</keyword>
<dbReference type="FunFam" id="3.40.50.300:FF:000032">
    <property type="entry name" value="Export ABC transporter ATP-binding protein"/>
    <property type="match status" value="1"/>
</dbReference>
<comment type="similarity">
    <text evidence="1">Belongs to the ABC transporter superfamily.</text>
</comment>
<dbReference type="RefSeq" id="WP_185258683.1">
    <property type="nucleotide sequence ID" value="NZ_AP023368.1"/>
</dbReference>
<dbReference type="GO" id="GO:0016887">
    <property type="term" value="F:ATP hydrolysis activity"/>
    <property type="evidence" value="ECO:0007669"/>
    <property type="project" value="InterPro"/>
</dbReference>
<proteinExistence type="inferred from homology"/>
<dbReference type="SUPFAM" id="SSF52540">
    <property type="entry name" value="P-loop containing nucleoside triphosphate hydrolases"/>
    <property type="match status" value="1"/>
</dbReference>
<dbReference type="InterPro" id="IPR017871">
    <property type="entry name" value="ABC_transporter-like_CS"/>
</dbReference>
<feature type="domain" description="ABC transporter" evidence="5">
    <location>
        <begin position="5"/>
        <end position="245"/>
    </location>
</feature>
<name>A0A7I8DM42_9FIRM</name>
<dbReference type="SMART" id="SM00382">
    <property type="entry name" value="AAA"/>
    <property type="match status" value="1"/>
</dbReference>
<keyword evidence="3" id="KW-0547">Nucleotide-binding</keyword>
<keyword evidence="4 6" id="KW-0067">ATP-binding</keyword>
<dbReference type="KEGG" id="acht:bsdcttw_13920"/>
<dbReference type="AlphaFoldDB" id="A0A7I8DM42"/>
<dbReference type="EMBL" id="AP023368">
    <property type="protein sequence ID" value="BCJ98351.1"/>
    <property type="molecule type" value="Genomic_DNA"/>
</dbReference>
<dbReference type="GO" id="GO:0022857">
    <property type="term" value="F:transmembrane transporter activity"/>
    <property type="evidence" value="ECO:0007669"/>
    <property type="project" value="UniProtKB-ARBA"/>
</dbReference>
<dbReference type="Pfam" id="PF00005">
    <property type="entry name" value="ABC_tran"/>
    <property type="match status" value="1"/>
</dbReference>
<evidence type="ECO:0000256" key="4">
    <source>
        <dbReference type="ARBA" id="ARBA00022840"/>
    </source>
</evidence>
<dbReference type="InterPro" id="IPR027417">
    <property type="entry name" value="P-loop_NTPase"/>
</dbReference>
<keyword evidence="7" id="KW-1185">Reference proteome</keyword>
<protein>
    <submittedName>
        <fullName evidence="6">ABC transporter ATP-binding protein</fullName>
    </submittedName>
</protein>
<dbReference type="GO" id="GO:0098796">
    <property type="term" value="C:membrane protein complex"/>
    <property type="evidence" value="ECO:0007669"/>
    <property type="project" value="UniProtKB-ARBA"/>
</dbReference>
<evidence type="ECO:0000259" key="5">
    <source>
        <dbReference type="PROSITE" id="PS50893"/>
    </source>
</evidence>
<dbReference type="Gene3D" id="3.40.50.300">
    <property type="entry name" value="P-loop containing nucleotide triphosphate hydrolases"/>
    <property type="match status" value="1"/>
</dbReference>
<dbReference type="PROSITE" id="PS50893">
    <property type="entry name" value="ABC_TRANSPORTER_2"/>
    <property type="match status" value="1"/>
</dbReference>
<dbReference type="CDD" id="cd03255">
    <property type="entry name" value="ABC_MJ0796_LolCDE_FtsE"/>
    <property type="match status" value="1"/>
</dbReference>
<evidence type="ECO:0000256" key="3">
    <source>
        <dbReference type="ARBA" id="ARBA00022741"/>
    </source>
</evidence>
<gene>
    <name evidence="6" type="ORF">bsdcttw_13920</name>
</gene>
<dbReference type="GO" id="GO:0005524">
    <property type="term" value="F:ATP binding"/>
    <property type="evidence" value="ECO:0007669"/>
    <property type="project" value="UniProtKB-KW"/>
</dbReference>
<accession>A0A7I8DM42</accession>